<organism evidence="1 2">
    <name type="scientific">Naganishia cerealis</name>
    <dbReference type="NCBI Taxonomy" id="610337"/>
    <lineage>
        <taxon>Eukaryota</taxon>
        <taxon>Fungi</taxon>
        <taxon>Dikarya</taxon>
        <taxon>Basidiomycota</taxon>
        <taxon>Agaricomycotina</taxon>
        <taxon>Tremellomycetes</taxon>
        <taxon>Filobasidiales</taxon>
        <taxon>Filobasidiaceae</taxon>
        <taxon>Naganishia</taxon>
    </lineage>
</organism>
<proteinExistence type="predicted"/>
<dbReference type="EMBL" id="JASBWR010000072">
    <property type="protein sequence ID" value="KAJ9098956.1"/>
    <property type="molecule type" value="Genomic_DNA"/>
</dbReference>
<protein>
    <submittedName>
        <fullName evidence="1">Uncharacterized protein</fullName>
    </submittedName>
</protein>
<evidence type="ECO:0000313" key="1">
    <source>
        <dbReference type="EMBL" id="KAJ9098956.1"/>
    </source>
</evidence>
<sequence>MSYLGHLIEIIDLLLEHIAITGGSGCLETGRYGTPINQCSSNSGSGTQTWNIVGGDRPPLPPAQTTPASPPPSANTGKPIKWVQDGQEKCLTVSDGNFANGARLTINGCFGTDSPFYAMQQFVYNTGNTKIRVAPNSFTTTDYCVDFGSDRGVNGADVKIWQCYNDLPAQNLWLTGDNHIAVTGDNQCLDVTAESGPTQSKPYGSLKDLQSWQCSGGNGNQVCIDAAM</sequence>
<gene>
    <name evidence="1" type="ORF">QFC19_006180</name>
</gene>
<keyword evidence="2" id="KW-1185">Reference proteome</keyword>
<name>A0ACC2VJG1_9TREE</name>
<dbReference type="Proteomes" id="UP001241377">
    <property type="component" value="Unassembled WGS sequence"/>
</dbReference>
<comment type="caution">
    <text evidence="1">The sequence shown here is derived from an EMBL/GenBank/DDBJ whole genome shotgun (WGS) entry which is preliminary data.</text>
</comment>
<evidence type="ECO:0000313" key="2">
    <source>
        <dbReference type="Proteomes" id="UP001241377"/>
    </source>
</evidence>
<reference evidence="1" key="1">
    <citation type="submission" date="2023-04" db="EMBL/GenBank/DDBJ databases">
        <title>Draft Genome sequencing of Naganishia species isolated from polar environments using Oxford Nanopore Technology.</title>
        <authorList>
            <person name="Leo P."/>
            <person name="Venkateswaran K."/>
        </authorList>
    </citation>
    <scope>NUCLEOTIDE SEQUENCE</scope>
    <source>
        <strain evidence="1">MNA-CCFEE 5261</strain>
    </source>
</reference>
<accession>A0ACC2VJG1</accession>